<dbReference type="Proteomes" id="UP000266492">
    <property type="component" value="Unassembled WGS sequence"/>
</dbReference>
<proteinExistence type="predicted"/>
<dbReference type="EMBL" id="JAQQPO010000044">
    <property type="protein sequence ID" value="MDC7961331.1"/>
    <property type="molecule type" value="Genomic_DNA"/>
</dbReference>
<reference evidence="1" key="2">
    <citation type="submission" date="2022-10" db="EMBL/GenBank/DDBJ databases">
        <title>Human gut microbiome strain richness.</title>
        <authorList>
            <person name="Chen-Liaw A."/>
        </authorList>
    </citation>
    <scope>NUCLEOTIDE SEQUENCE</scope>
    <source>
        <strain evidence="1">RTP21484st1_H8_RTP21484_190118</strain>
    </source>
</reference>
<dbReference type="EMBL" id="QRVZ01000006">
    <property type="protein sequence ID" value="RGS84701.1"/>
    <property type="molecule type" value="Genomic_DNA"/>
</dbReference>
<organism evidence="2 3">
    <name type="scientific">Bacteroides ovatus</name>
    <dbReference type="NCBI Taxonomy" id="28116"/>
    <lineage>
        <taxon>Bacteria</taxon>
        <taxon>Pseudomonadati</taxon>
        <taxon>Bacteroidota</taxon>
        <taxon>Bacteroidia</taxon>
        <taxon>Bacteroidales</taxon>
        <taxon>Bacteroidaceae</taxon>
        <taxon>Bacteroides</taxon>
    </lineage>
</organism>
<gene>
    <name evidence="2" type="ORF">DWX70_10100</name>
    <name evidence="1" type="ORF">PQ628_24340</name>
</gene>
<comment type="caution">
    <text evidence="2">The sequence shown here is derived from an EMBL/GenBank/DDBJ whole genome shotgun (WGS) entry which is preliminary data.</text>
</comment>
<reference evidence="2 3" key="1">
    <citation type="submission" date="2018-08" db="EMBL/GenBank/DDBJ databases">
        <title>A genome reference for cultivated species of the human gut microbiota.</title>
        <authorList>
            <person name="Zou Y."/>
            <person name="Xue W."/>
            <person name="Luo G."/>
        </authorList>
    </citation>
    <scope>NUCLEOTIDE SEQUENCE [LARGE SCALE GENOMIC DNA]</scope>
    <source>
        <strain evidence="2 3">AF20-9LB</strain>
    </source>
</reference>
<dbReference type="RefSeq" id="WP_118418656.1">
    <property type="nucleotide sequence ID" value="NZ_CAKJYX010000005.1"/>
</dbReference>
<evidence type="ECO:0000313" key="1">
    <source>
        <dbReference type="EMBL" id="MDC7961331.1"/>
    </source>
</evidence>
<accession>A0A395VY33</accession>
<name>A0A395VY33_BACOV</name>
<evidence type="ECO:0000313" key="2">
    <source>
        <dbReference type="EMBL" id="RGS84701.1"/>
    </source>
</evidence>
<protein>
    <submittedName>
        <fullName evidence="2">Uncharacterized protein</fullName>
    </submittedName>
</protein>
<evidence type="ECO:0000313" key="3">
    <source>
        <dbReference type="Proteomes" id="UP000266492"/>
    </source>
</evidence>
<dbReference type="AlphaFoldDB" id="A0A395VY33"/>
<dbReference type="Proteomes" id="UP001215078">
    <property type="component" value="Unassembled WGS sequence"/>
</dbReference>
<sequence length="59" mass="6906">MNKENIIFEIQNSNLSEECKEEAIQIIKQYGTIDVNTILLIVYKLIEISPEILDYFSLK</sequence>